<organism evidence="2 3">
    <name type="scientific">Pseudoalteromonas rubra</name>
    <dbReference type="NCBI Taxonomy" id="43658"/>
    <lineage>
        <taxon>Bacteria</taxon>
        <taxon>Pseudomonadati</taxon>
        <taxon>Pseudomonadota</taxon>
        <taxon>Gammaproteobacteria</taxon>
        <taxon>Alteromonadales</taxon>
        <taxon>Pseudoalteromonadaceae</taxon>
        <taxon>Pseudoalteromonas</taxon>
    </lineage>
</organism>
<name>A0A4Q7E3C8_9GAMM</name>
<evidence type="ECO:0000256" key="1">
    <source>
        <dbReference type="SAM" id="SignalP"/>
    </source>
</evidence>
<dbReference type="AlphaFoldDB" id="A0A4Q7E3C8"/>
<feature type="signal peptide" evidence="1">
    <location>
        <begin position="1"/>
        <end position="28"/>
    </location>
</feature>
<protein>
    <submittedName>
        <fullName evidence="2">Uncharacterized protein</fullName>
    </submittedName>
</protein>
<dbReference type="EMBL" id="PPUZ01000070">
    <property type="protein sequence ID" value="RZM74064.1"/>
    <property type="molecule type" value="Genomic_DNA"/>
</dbReference>
<accession>A0A4Q7E3C8</accession>
<dbReference type="Proteomes" id="UP000292345">
    <property type="component" value="Unassembled WGS sequence"/>
</dbReference>
<keyword evidence="1" id="KW-0732">Signal</keyword>
<comment type="caution">
    <text evidence="2">The sequence shown here is derived from an EMBL/GenBank/DDBJ whole genome shotgun (WGS) entry which is preliminary data.</text>
</comment>
<reference evidence="2 3" key="1">
    <citation type="submission" date="2018-01" db="EMBL/GenBank/DDBJ databases">
        <title>Co-occurrence of chitin degradation, pigmentation and bioactivity in marine Pseudoalteromonas.</title>
        <authorList>
            <person name="Paulsen S."/>
            <person name="Gram L."/>
            <person name="Machado H."/>
        </authorList>
    </citation>
    <scope>NUCLEOTIDE SEQUENCE [LARGE SCALE GENOMIC DNA]</scope>
    <source>
        <strain evidence="2 3">S1946</strain>
    </source>
</reference>
<evidence type="ECO:0000313" key="3">
    <source>
        <dbReference type="Proteomes" id="UP000292345"/>
    </source>
</evidence>
<evidence type="ECO:0000313" key="2">
    <source>
        <dbReference type="EMBL" id="RZM74064.1"/>
    </source>
</evidence>
<sequence length="81" mass="9235">MKEINMKKLITLSAVATAMLTLSATTQARGIDPGNFRYYHFQCLDSNQVQLWFKISQTYIPNLGAMCENDGGRLKVTKVYW</sequence>
<feature type="chain" id="PRO_5020682977" evidence="1">
    <location>
        <begin position="29"/>
        <end position="81"/>
    </location>
</feature>
<gene>
    <name evidence="2" type="ORF">C3B51_20130</name>
</gene>
<proteinExistence type="predicted"/>